<dbReference type="InterPro" id="IPR036286">
    <property type="entry name" value="LexA/Signal_pep-like_sf"/>
</dbReference>
<organism evidence="16">
    <name type="scientific">Schistocephalus solidus</name>
    <name type="common">Tapeworm</name>
    <dbReference type="NCBI Taxonomy" id="70667"/>
    <lineage>
        <taxon>Eukaryota</taxon>
        <taxon>Metazoa</taxon>
        <taxon>Spiralia</taxon>
        <taxon>Lophotrochozoa</taxon>
        <taxon>Platyhelminthes</taxon>
        <taxon>Cestoda</taxon>
        <taxon>Eucestoda</taxon>
        <taxon>Diphyllobothriidea</taxon>
        <taxon>Diphyllobothriidae</taxon>
        <taxon>Schistocephalus</taxon>
    </lineage>
</organism>
<evidence type="ECO:0000259" key="15">
    <source>
        <dbReference type="Pfam" id="PF10502"/>
    </source>
</evidence>
<evidence type="ECO:0000256" key="4">
    <source>
        <dbReference type="ARBA" id="ARBA00013208"/>
    </source>
</evidence>
<evidence type="ECO:0000256" key="3">
    <source>
        <dbReference type="ARBA" id="ARBA00011035"/>
    </source>
</evidence>
<evidence type="ECO:0000256" key="10">
    <source>
        <dbReference type="ARBA" id="ARBA00022968"/>
    </source>
</evidence>
<evidence type="ECO:0000256" key="2">
    <source>
        <dbReference type="ARBA" id="ARBA00004648"/>
    </source>
</evidence>
<keyword evidence="11 14" id="KW-1133">Transmembrane helix</keyword>
<dbReference type="CDD" id="cd06530">
    <property type="entry name" value="S26_SPase_I"/>
    <property type="match status" value="1"/>
</dbReference>
<dbReference type="Pfam" id="PF10502">
    <property type="entry name" value="Peptidase_S26"/>
    <property type="match status" value="1"/>
</dbReference>
<dbReference type="InterPro" id="IPR019533">
    <property type="entry name" value="Peptidase_S26"/>
</dbReference>
<name>A0A0X3NVH1_SCHSO</name>
<evidence type="ECO:0000256" key="6">
    <source>
        <dbReference type="ARBA" id="ARBA00022670"/>
    </source>
</evidence>
<dbReference type="AlphaFoldDB" id="A0A0X3NVH1"/>
<evidence type="ECO:0000256" key="8">
    <source>
        <dbReference type="ARBA" id="ARBA00022801"/>
    </source>
</evidence>
<sequence>MGLSIFGCDIAAELKRMNARQIYFQILTFGMVLTSALMIWKSLIVITNSVSPIVVVLSGSMEPAFYRGDLLFLTNYESEPINVGDITVFKIEDREIPIVHRVLRVHESKNGTVKFLTKGDNNAVDDRGLYAPGQDWLEKKHVMGRAKGFLPYIGMVTIVMNDYPKFKYAALGSLAIFMLVSREQ</sequence>
<dbReference type="EC" id="3.4.21.89" evidence="4 14"/>
<feature type="transmembrane region" description="Helical" evidence="14">
    <location>
        <begin position="22"/>
        <end position="40"/>
    </location>
</feature>
<evidence type="ECO:0000256" key="13">
    <source>
        <dbReference type="ARBA" id="ARBA00045533"/>
    </source>
</evidence>
<evidence type="ECO:0000256" key="14">
    <source>
        <dbReference type="RuleBase" id="RU362047"/>
    </source>
</evidence>
<evidence type="ECO:0000256" key="11">
    <source>
        <dbReference type="ARBA" id="ARBA00022989"/>
    </source>
</evidence>
<evidence type="ECO:0000256" key="5">
    <source>
        <dbReference type="ARBA" id="ARBA00019685"/>
    </source>
</evidence>
<dbReference type="GO" id="GO:0005787">
    <property type="term" value="C:signal peptidase complex"/>
    <property type="evidence" value="ECO:0007669"/>
    <property type="project" value="UniProtKB-ARBA"/>
</dbReference>
<keyword evidence="8 14" id="KW-0378">Hydrolase</keyword>
<comment type="subcellular location">
    <subcellularLocation>
        <location evidence="2">Endoplasmic reticulum membrane</location>
        <topology evidence="2">Single-pass type II membrane protein</topology>
    </subcellularLocation>
</comment>
<comment type="subunit">
    <text evidence="14">Component of the signal peptidase complex.</text>
</comment>
<proteinExistence type="inferred from homology"/>
<dbReference type="SUPFAM" id="SSF51306">
    <property type="entry name" value="LexA/Signal peptidase"/>
    <property type="match status" value="1"/>
</dbReference>
<dbReference type="PROSITE" id="PS00501">
    <property type="entry name" value="SPASE_I_1"/>
    <property type="match status" value="1"/>
</dbReference>
<dbReference type="GO" id="GO:0009003">
    <property type="term" value="F:signal peptidase activity"/>
    <property type="evidence" value="ECO:0007669"/>
    <property type="project" value="UniProtKB-EC"/>
</dbReference>
<dbReference type="InterPro" id="IPR001733">
    <property type="entry name" value="Peptidase_S26B"/>
</dbReference>
<dbReference type="Gene3D" id="2.10.109.10">
    <property type="entry name" value="Umud Fragment, subunit A"/>
    <property type="match status" value="1"/>
</dbReference>
<dbReference type="FunFam" id="2.10.109.10:FF:000003">
    <property type="entry name" value="Signal peptidase complex catalytic subunit SEC11"/>
    <property type="match status" value="1"/>
</dbReference>
<dbReference type="InterPro" id="IPR019756">
    <property type="entry name" value="Pept_S26A_signal_pept_1_Ser-AS"/>
</dbReference>
<evidence type="ECO:0000256" key="12">
    <source>
        <dbReference type="ARBA" id="ARBA00023136"/>
    </source>
</evidence>
<dbReference type="PANTHER" id="PTHR10806:SF6">
    <property type="entry name" value="SIGNAL PEPTIDASE COMPLEX CATALYTIC SUBUNIT SEC11"/>
    <property type="match status" value="1"/>
</dbReference>
<keyword evidence="9 14" id="KW-0256">Endoplasmic reticulum</keyword>
<comment type="catalytic activity">
    <reaction evidence="1 14">
        <text>Cleavage of hydrophobic, N-terminal signal or leader sequences from secreted and periplasmic proteins.</text>
        <dbReference type="EC" id="3.4.21.89"/>
    </reaction>
</comment>
<feature type="domain" description="Peptidase S26" evidence="15">
    <location>
        <begin position="34"/>
        <end position="102"/>
    </location>
</feature>
<protein>
    <recommendedName>
        <fullName evidence="5 14">Signal peptidase complex catalytic subunit SEC11</fullName>
        <ecNumber evidence="4 14">3.4.21.89</ecNumber>
    </recommendedName>
</protein>
<evidence type="ECO:0000256" key="9">
    <source>
        <dbReference type="ARBA" id="ARBA00022824"/>
    </source>
</evidence>
<reference evidence="16" key="1">
    <citation type="submission" date="2016-01" db="EMBL/GenBank/DDBJ databases">
        <title>Reference transcriptome for the parasite Schistocephalus solidus: insights into the molecular evolution of parasitism.</title>
        <authorList>
            <person name="Hebert F.O."/>
            <person name="Grambauer S."/>
            <person name="Barber I."/>
            <person name="Landry C.R."/>
            <person name="Aubin-Horth N."/>
        </authorList>
    </citation>
    <scope>NUCLEOTIDE SEQUENCE</scope>
</reference>
<evidence type="ECO:0000256" key="7">
    <source>
        <dbReference type="ARBA" id="ARBA00022692"/>
    </source>
</evidence>
<keyword evidence="12 14" id="KW-0472">Membrane</keyword>
<keyword evidence="6 14" id="KW-0645">Protease</keyword>
<comment type="function">
    <text evidence="13">Catalytic component of the signal peptidase complex (SPC) which catalyzes the cleavage of N-terminal signal sequences from nascent proteins as they are translocated into the lumen of the endoplasmic reticulum. Specifically cleaves N-terminal signal peptides that contain a hydrophobic alpha-helix (h-region) shorter than 18-20 amino acids.</text>
</comment>
<dbReference type="PRINTS" id="PR00728">
    <property type="entry name" value="SIGNALPTASE"/>
</dbReference>
<accession>A0A0X3NVH1</accession>
<evidence type="ECO:0000313" key="16">
    <source>
        <dbReference type="EMBL" id="JAP43343.1"/>
    </source>
</evidence>
<keyword evidence="7 14" id="KW-0812">Transmembrane</keyword>
<gene>
    <name evidence="16" type="primary">SC11C</name>
    <name evidence="16" type="ORF">TR101467</name>
</gene>
<dbReference type="NCBIfam" id="TIGR02228">
    <property type="entry name" value="sigpep_I_arch"/>
    <property type="match status" value="1"/>
</dbReference>
<dbReference type="EMBL" id="GEEE01019882">
    <property type="protein sequence ID" value="JAP43343.1"/>
    <property type="molecule type" value="Transcribed_RNA"/>
</dbReference>
<keyword evidence="10 14" id="KW-0735">Signal-anchor</keyword>
<dbReference type="InterPro" id="IPR019758">
    <property type="entry name" value="Pept_S26A_signal_pept_1_CS"/>
</dbReference>
<dbReference type="GO" id="GO:0006465">
    <property type="term" value="P:signal peptide processing"/>
    <property type="evidence" value="ECO:0007669"/>
    <property type="project" value="UniProtKB-UniRule"/>
</dbReference>
<dbReference type="GO" id="GO:0004252">
    <property type="term" value="F:serine-type endopeptidase activity"/>
    <property type="evidence" value="ECO:0007669"/>
    <property type="project" value="InterPro"/>
</dbReference>
<dbReference type="PANTHER" id="PTHR10806">
    <property type="entry name" value="SIGNAL PEPTIDASE COMPLEX CATALYTIC SUBUNIT SEC11"/>
    <property type="match status" value="1"/>
</dbReference>
<evidence type="ECO:0000256" key="1">
    <source>
        <dbReference type="ARBA" id="ARBA00000677"/>
    </source>
</evidence>
<comment type="similarity">
    <text evidence="3 14">Belongs to the peptidase S26B family.</text>
</comment>
<dbReference type="PROSITE" id="PS00761">
    <property type="entry name" value="SPASE_I_3"/>
    <property type="match status" value="1"/>
</dbReference>